<dbReference type="Proteomes" id="UP001189429">
    <property type="component" value="Unassembled WGS sequence"/>
</dbReference>
<comment type="caution">
    <text evidence="1">The sequence shown here is derived from an EMBL/GenBank/DDBJ whole genome shotgun (WGS) entry which is preliminary data.</text>
</comment>
<evidence type="ECO:0000313" key="1">
    <source>
        <dbReference type="EMBL" id="CAK0866535.1"/>
    </source>
</evidence>
<sequence>MPTTLLEPAPRATALPVGMQAARGQRIPQHVIEFGLAQCDYSNWRQVRGPFSAARLSPERVVSVVTDGRIWKTHEGVDIGVFDFAQVDIDADAVDMGYVASVIVDGQWSPRRKYECGMALDDERLLRGEAGTLLHRHCCCIGWLGELQLPSKMRDLQMRADLPEAKVLLERAQRPLSTGLAPSEASTGARGAAAGLADMKTACRWGLSWTSTAGALSTAGGAAVRGAAHHRHRGQQLALAGLTDHGSAKTASFGHARSRLWRKGRRLPHEFGGSCEAGLTMRNVPARQSRRSVVDGGRITHRSWHSNQFAYKAAKSAAAHGRLPPDARRKLFKANKPVEGAAMWVSAVDTALGGRDVTRRAAKPNQPAPGAAAAAAAAAPRLLCDLRGPEGKRRCARCRWAERLGEYPISIVQAALAHDSVLEESGAQVPSPGRDQAVGRCGLVRDLPMIACLGCGATGAARSGSFKHARGPPSLKGKSALSRLGKSLRPCVPQKIVEELLELG</sequence>
<organism evidence="1 2">
    <name type="scientific">Prorocentrum cordatum</name>
    <dbReference type="NCBI Taxonomy" id="2364126"/>
    <lineage>
        <taxon>Eukaryota</taxon>
        <taxon>Sar</taxon>
        <taxon>Alveolata</taxon>
        <taxon>Dinophyceae</taxon>
        <taxon>Prorocentrales</taxon>
        <taxon>Prorocentraceae</taxon>
        <taxon>Prorocentrum</taxon>
    </lineage>
</organism>
<protein>
    <submittedName>
        <fullName evidence="1">Uncharacterized protein</fullName>
    </submittedName>
</protein>
<proteinExistence type="predicted"/>
<reference evidence="1" key="1">
    <citation type="submission" date="2023-10" db="EMBL/GenBank/DDBJ databases">
        <authorList>
            <person name="Chen Y."/>
            <person name="Shah S."/>
            <person name="Dougan E. K."/>
            <person name="Thang M."/>
            <person name="Chan C."/>
        </authorList>
    </citation>
    <scope>NUCLEOTIDE SEQUENCE [LARGE SCALE GENOMIC DNA]</scope>
</reference>
<accession>A0ABN9V1E0</accession>
<gene>
    <name evidence="1" type="ORF">PCOR1329_LOCUS53693</name>
</gene>
<keyword evidence="2" id="KW-1185">Reference proteome</keyword>
<name>A0ABN9V1E0_9DINO</name>
<dbReference type="EMBL" id="CAUYUJ010016547">
    <property type="protein sequence ID" value="CAK0866535.1"/>
    <property type="molecule type" value="Genomic_DNA"/>
</dbReference>
<evidence type="ECO:0000313" key="2">
    <source>
        <dbReference type="Proteomes" id="UP001189429"/>
    </source>
</evidence>